<protein>
    <recommendedName>
        <fullName evidence="5">PUM-HD domain-containing protein</fullName>
    </recommendedName>
</protein>
<dbReference type="GO" id="GO:0006417">
    <property type="term" value="P:regulation of translation"/>
    <property type="evidence" value="ECO:0007669"/>
    <property type="project" value="UniProtKB-KW"/>
</dbReference>
<evidence type="ECO:0000313" key="6">
    <source>
        <dbReference type="EMBL" id="KAG6475192.1"/>
    </source>
</evidence>
<evidence type="ECO:0000313" key="7">
    <source>
        <dbReference type="Proteomes" id="UP000734854"/>
    </source>
</evidence>
<accession>A0A8J5EVY6</accession>
<dbReference type="CDD" id="cd07920">
    <property type="entry name" value="Pumilio"/>
    <property type="match status" value="1"/>
</dbReference>
<keyword evidence="2" id="KW-0810">Translation regulation</keyword>
<feature type="domain" description="PUM-HD" evidence="5">
    <location>
        <begin position="272"/>
        <end position="639"/>
    </location>
</feature>
<dbReference type="InterPro" id="IPR001313">
    <property type="entry name" value="Pumilio_RNA-bd_rpt"/>
</dbReference>
<dbReference type="SUPFAM" id="SSF48371">
    <property type="entry name" value="ARM repeat"/>
    <property type="match status" value="1"/>
</dbReference>
<feature type="repeat" description="Pumilio" evidence="3">
    <location>
        <begin position="572"/>
        <end position="610"/>
    </location>
</feature>
<dbReference type="AlphaFoldDB" id="A0A8J5EVY6"/>
<dbReference type="InterPro" id="IPR033133">
    <property type="entry name" value="PUM-HD"/>
</dbReference>
<evidence type="ECO:0000256" key="2">
    <source>
        <dbReference type="ARBA" id="ARBA00022845"/>
    </source>
</evidence>
<dbReference type="Proteomes" id="UP000734854">
    <property type="component" value="Unassembled WGS sequence"/>
</dbReference>
<organism evidence="6 7">
    <name type="scientific">Zingiber officinale</name>
    <name type="common">Ginger</name>
    <name type="synonym">Amomum zingiber</name>
    <dbReference type="NCBI Taxonomy" id="94328"/>
    <lineage>
        <taxon>Eukaryota</taxon>
        <taxon>Viridiplantae</taxon>
        <taxon>Streptophyta</taxon>
        <taxon>Embryophyta</taxon>
        <taxon>Tracheophyta</taxon>
        <taxon>Spermatophyta</taxon>
        <taxon>Magnoliopsida</taxon>
        <taxon>Liliopsida</taxon>
        <taxon>Zingiberales</taxon>
        <taxon>Zingiberaceae</taxon>
        <taxon>Zingiber</taxon>
    </lineage>
</organism>
<keyword evidence="7" id="KW-1185">Reference proteome</keyword>
<feature type="region of interest" description="Disordered" evidence="4">
    <location>
        <begin position="57"/>
        <end position="78"/>
    </location>
</feature>
<keyword evidence="1" id="KW-0677">Repeat</keyword>
<dbReference type="Pfam" id="PF00806">
    <property type="entry name" value="PUF"/>
    <property type="match status" value="7"/>
</dbReference>
<dbReference type="GO" id="GO:0005737">
    <property type="term" value="C:cytoplasm"/>
    <property type="evidence" value="ECO:0007669"/>
    <property type="project" value="TreeGrafter"/>
</dbReference>
<dbReference type="PROSITE" id="PS50303">
    <property type="entry name" value="PUM_HD"/>
    <property type="match status" value="1"/>
</dbReference>
<sequence length="1054" mass="118756">MMARNPEEQDIERLLEEIPRIRHLDAYDGGYEVDFRIWDEILNGICYSSVPPGHEGASCSDWSSSSSRSGPDSPSLTEWARKPAGFAAMVEKTRLVENLRNVRLGADQNGSVLPPTSALNSRPIGSFQFQDNNRPADRGCEAFFHPFGWDSLMNADGNSSLTQFQRHYPGAANLVDPLLRKSSYGAADLDTGRQMNPHYWGNHSGNFASFPNKPYPISDVLLQSEMTRVDPNWDNASDGLNLPIRAGHQPVRMARNTSDASFAREMGLHCTKNQRNAQGTSVKRVAPFIKYENLMGVKGHLYLLAKDQHGCRYLQQMLDEGKHQVDTIFNGVINSTVELMVDPFGNYLMQKLLGKCNEEQLMAILLMLNKNPANVVGISLNIHGTRAVQKLIDTVKTKHHISLVTSALRPGFVNLVKDLNGSHVLQRCLETFTTEDNKFIFDAAAMYCVDIATHRHGCCVLQKCIRNFTGEYQEKLVAVVATNGNKLAQDPYGLFCIGPEVGNATLETRQIVFLNYVVQAVLELEKPFAIAILASQFQGRYVELSTQKFSSNVVERCFLYFGKDFPATIIDELLSVPHFDQLLQHPYANYPIQRALEYSKDTPRLNVVIKEPLQRSGNSLPEEVRSYRRRVRLGFVAKRCRRSVGERELEEDARNDFDTEGDHIVSIQGCEILCKHKKSEHETYFKKSKYGPETYPISAEAAISYIVMTSAFDNVIPLENVHSSVAKNFNLHDWPEMDNFADVERMFREHDSSFGQRHVKCIDEVSQVPFSSDMVDGSVLGYLNDILEENYSNSSYFPEFGPSKQNGSQYSSKDDVIQRCNDQKIPTPFQWLADDFFFFRTPSSSYMPNFNSDAKMDYSLPADFMPKEQLTPSSNKFKNNANSTTPYEHLAVHVLGHQESTLPSALLPDIRMEKLPETQSYYSEHTEDSHHDTQTTKAVAEKYDKLEDSLASRVLKALNNVLVSRFNSKVTQGSCLVAAMSSHDVSEEALGFRQLWNAMIQLNVTTKLCIRDGLYRLAESAAQSNICSGHNESFATREMDAVAINKYGYFLDSA</sequence>
<comment type="caution">
    <text evidence="6">The sequence shown here is derived from an EMBL/GenBank/DDBJ whole genome shotgun (WGS) entry which is preliminary data.</text>
</comment>
<dbReference type="PROSITE" id="PS50302">
    <property type="entry name" value="PUM"/>
    <property type="match status" value="4"/>
</dbReference>
<evidence type="ECO:0000256" key="1">
    <source>
        <dbReference type="ARBA" id="ARBA00022737"/>
    </source>
</evidence>
<evidence type="ECO:0000259" key="5">
    <source>
        <dbReference type="PROSITE" id="PS50303"/>
    </source>
</evidence>
<feature type="repeat" description="Pumilio" evidence="3">
    <location>
        <begin position="331"/>
        <end position="366"/>
    </location>
</feature>
<dbReference type="InterPro" id="IPR011989">
    <property type="entry name" value="ARM-like"/>
</dbReference>
<dbReference type="PANTHER" id="PTHR12537">
    <property type="entry name" value="RNA BINDING PROTEIN PUMILIO-RELATED"/>
    <property type="match status" value="1"/>
</dbReference>
<gene>
    <name evidence="6" type="ORF">ZIOFF_064410</name>
</gene>
<dbReference type="PANTHER" id="PTHR12537:SF13">
    <property type="entry name" value="PUMILIO HOMOLOGY DOMAIN FAMILY MEMBER 4"/>
    <property type="match status" value="1"/>
</dbReference>
<dbReference type="InterPro" id="IPR016024">
    <property type="entry name" value="ARM-type_fold"/>
</dbReference>
<dbReference type="InterPro" id="IPR033712">
    <property type="entry name" value="Pumilio_RNA-bd"/>
</dbReference>
<evidence type="ECO:0000256" key="3">
    <source>
        <dbReference type="PROSITE-ProRule" id="PRU00317"/>
    </source>
</evidence>
<feature type="compositionally biased region" description="Low complexity" evidence="4">
    <location>
        <begin position="58"/>
        <end position="75"/>
    </location>
</feature>
<feature type="repeat" description="Pumilio" evidence="3">
    <location>
        <begin position="407"/>
        <end position="442"/>
    </location>
</feature>
<dbReference type="EMBL" id="JACMSC010000018">
    <property type="protein sequence ID" value="KAG6475192.1"/>
    <property type="molecule type" value="Genomic_DNA"/>
</dbReference>
<feature type="repeat" description="Pumilio" evidence="3">
    <location>
        <begin position="443"/>
        <end position="478"/>
    </location>
</feature>
<proteinExistence type="predicted"/>
<reference evidence="6 7" key="1">
    <citation type="submission" date="2020-08" db="EMBL/GenBank/DDBJ databases">
        <title>Plant Genome Project.</title>
        <authorList>
            <person name="Zhang R.-G."/>
        </authorList>
    </citation>
    <scope>NUCLEOTIDE SEQUENCE [LARGE SCALE GENOMIC DNA]</scope>
    <source>
        <tissue evidence="6">Rhizome</tissue>
    </source>
</reference>
<dbReference type="GO" id="GO:0003729">
    <property type="term" value="F:mRNA binding"/>
    <property type="evidence" value="ECO:0007669"/>
    <property type="project" value="TreeGrafter"/>
</dbReference>
<dbReference type="SMART" id="SM00025">
    <property type="entry name" value="Pumilio"/>
    <property type="match status" value="7"/>
</dbReference>
<name>A0A8J5EVY6_ZINOF</name>
<evidence type="ECO:0000256" key="4">
    <source>
        <dbReference type="SAM" id="MobiDB-lite"/>
    </source>
</evidence>
<dbReference type="Gene3D" id="1.25.10.10">
    <property type="entry name" value="Leucine-rich Repeat Variant"/>
    <property type="match status" value="1"/>
</dbReference>